<dbReference type="InterPro" id="IPR050440">
    <property type="entry name" value="Laminin/Netrin_ECM"/>
</dbReference>
<dbReference type="PROSITE" id="PS51257">
    <property type="entry name" value="PROKAR_LIPOPROTEIN"/>
    <property type="match status" value="1"/>
</dbReference>
<keyword evidence="7" id="KW-0084">Basement membrane</keyword>
<feature type="disulfide bond" evidence="13">
    <location>
        <begin position="977"/>
        <end position="986"/>
    </location>
</feature>
<comment type="caution">
    <text evidence="13">Lacks conserved residue(s) required for the propagation of feature annotation.</text>
</comment>
<feature type="disulfide bond" evidence="13">
    <location>
        <begin position="484"/>
        <end position="493"/>
    </location>
</feature>
<dbReference type="PANTHER" id="PTHR10574">
    <property type="entry name" value="NETRIN/LAMININ-RELATED"/>
    <property type="match status" value="1"/>
</dbReference>
<protein>
    <submittedName>
        <fullName evidence="20">Laminin subunit gamma-1</fullName>
    </submittedName>
</protein>
<evidence type="ECO:0000256" key="11">
    <source>
        <dbReference type="ARBA" id="ARBA00023180"/>
    </source>
</evidence>
<evidence type="ECO:0000256" key="8">
    <source>
        <dbReference type="ARBA" id="ARBA00022889"/>
    </source>
</evidence>
<feature type="coiled-coil region" evidence="14">
    <location>
        <begin position="1160"/>
        <end position="1188"/>
    </location>
</feature>
<keyword evidence="4" id="KW-0272">Extracellular matrix</keyword>
<dbReference type="Gene3D" id="2.10.25.10">
    <property type="entry name" value="Laminin"/>
    <property type="match status" value="10"/>
</dbReference>
<evidence type="ECO:0000256" key="7">
    <source>
        <dbReference type="ARBA" id="ARBA00022869"/>
    </source>
</evidence>
<dbReference type="GO" id="GO:0007411">
    <property type="term" value="P:axon guidance"/>
    <property type="evidence" value="ECO:0007669"/>
    <property type="project" value="TreeGrafter"/>
</dbReference>
<feature type="domain" description="Laminin EGF-like" evidence="16">
    <location>
        <begin position="461"/>
        <end position="513"/>
    </location>
</feature>
<evidence type="ECO:0000256" key="6">
    <source>
        <dbReference type="ARBA" id="ARBA00022737"/>
    </source>
</evidence>
<name>A0A6P8JV89_DROMA</name>
<feature type="domain" description="Laminin EGF-like" evidence="16">
    <location>
        <begin position="1004"/>
        <end position="1049"/>
    </location>
</feature>
<dbReference type="CDD" id="cd00055">
    <property type="entry name" value="EGF_Lam"/>
    <property type="match status" value="9"/>
</dbReference>
<feature type="domain" description="Laminin EGF-like" evidence="16">
    <location>
        <begin position="299"/>
        <end position="358"/>
    </location>
</feature>
<proteinExistence type="predicted"/>
<dbReference type="SMART" id="SM00281">
    <property type="entry name" value="LamB"/>
    <property type="match status" value="1"/>
</dbReference>
<dbReference type="Pfam" id="PF00053">
    <property type="entry name" value="EGF_laminin"/>
    <property type="match status" value="11"/>
</dbReference>
<evidence type="ECO:0000313" key="20">
    <source>
        <dbReference type="RefSeq" id="XP_033160185.1"/>
    </source>
</evidence>
<evidence type="ECO:0000256" key="12">
    <source>
        <dbReference type="ARBA" id="ARBA00023292"/>
    </source>
</evidence>
<evidence type="ECO:0000256" key="3">
    <source>
        <dbReference type="ARBA" id="ARBA00022525"/>
    </source>
</evidence>
<feature type="domain" description="Laminin EGF-like" evidence="16">
    <location>
        <begin position="414"/>
        <end position="460"/>
    </location>
</feature>
<evidence type="ECO:0000259" key="18">
    <source>
        <dbReference type="PROSITE" id="PS51117"/>
    </source>
</evidence>
<comment type="function">
    <text evidence="1">Binding to cells via a high affinity receptor, laminin is thought to mediate the attachment, migration and organization of cells into tissues during embryonic development by interacting with other extracellular matrix components.</text>
</comment>
<keyword evidence="12 13" id="KW-0424">Laminin EGF-like domain</keyword>
<keyword evidence="6" id="KW-0677">Repeat</keyword>
<dbReference type="FunFam" id="2.10.25.10:FF:000105">
    <property type="entry name" value="laminin subunit gamma-1"/>
    <property type="match status" value="2"/>
</dbReference>
<dbReference type="InterPro" id="IPR002049">
    <property type="entry name" value="LE_dom"/>
</dbReference>
<dbReference type="FunFam" id="2.10.25.10:FF:000174">
    <property type="entry name" value="Laminin subunit gamma-1"/>
    <property type="match status" value="1"/>
</dbReference>
<dbReference type="Gene3D" id="2.60.120.260">
    <property type="entry name" value="Galactose-binding domain-like"/>
    <property type="match status" value="1"/>
</dbReference>
<dbReference type="SMART" id="SM00136">
    <property type="entry name" value="LamNT"/>
    <property type="match status" value="1"/>
</dbReference>
<dbReference type="GeneID" id="117141020"/>
<dbReference type="PROSITE" id="PS51117">
    <property type="entry name" value="LAMININ_NTER"/>
    <property type="match status" value="1"/>
</dbReference>
<organism evidence="19 20">
    <name type="scientific">Drosophila mauritiana</name>
    <name type="common">Fruit fly</name>
    <dbReference type="NCBI Taxonomy" id="7226"/>
    <lineage>
        <taxon>Eukaryota</taxon>
        <taxon>Metazoa</taxon>
        <taxon>Ecdysozoa</taxon>
        <taxon>Arthropoda</taxon>
        <taxon>Hexapoda</taxon>
        <taxon>Insecta</taxon>
        <taxon>Pterygota</taxon>
        <taxon>Neoptera</taxon>
        <taxon>Endopterygota</taxon>
        <taxon>Diptera</taxon>
        <taxon>Brachycera</taxon>
        <taxon>Muscomorpha</taxon>
        <taxon>Ephydroidea</taxon>
        <taxon>Drosophilidae</taxon>
        <taxon>Drosophila</taxon>
        <taxon>Sophophora</taxon>
    </lineage>
</organism>
<keyword evidence="5 15" id="KW-0732">Signal</keyword>
<feature type="disulfide bond" evidence="13">
    <location>
        <begin position="871"/>
        <end position="880"/>
    </location>
</feature>
<evidence type="ECO:0000313" key="19">
    <source>
        <dbReference type="Proteomes" id="UP000515162"/>
    </source>
</evidence>
<dbReference type="Pfam" id="PF00052">
    <property type="entry name" value="Laminin_B"/>
    <property type="match status" value="1"/>
</dbReference>
<feature type="disulfide bond" evidence="13">
    <location>
        <begin position="956"/>
        <end position="968"/>
    </location>
</feature>
<dbReference type="FunFam" id="2.10.25.10:FF:000193">
    <property type="entry name" value="Laminin subunit gamma 1"/>
    <property type="match status" value="1"/>
</dbReference>
<evidence type="ECO:0000256" key="13">
    <source>
        <dbReference type="PROSITE-ProRule" id="PRU00460"/>
    </source>
</evidence>
<dbReference type="CTD" id="39118"/>
<keyword evidence="19" id="KW-1185">Reference proteome</keyword>
<sequence>MKRSRWSHSGSSTARLLLIGVLFASCSTAILGAQRPPINSAGGHELRGTTFMPALECYDPYGRPQKCLPEFINAAYQLQIESTNTCGEQNDNHFCIQTMNQNHKNCEFCKYNDHNPSFLTDLHDPQSPTWWQSETMFEGIQHPNYVNLTLHLGKSYDITYVRILFRSPRPESFTIYKRTSESGPWIPYQFYSATCRDTYSLPDSRAIRKGEGEAHALCTSEYSDISPLRDGEIAFSTLEGRPSGINFERSGELQEWVTATDIRITLDRLNTFGDELFGDSQVLKSYFYAISDIAVGARCKCNGHASKCVPSTGMHGERTLVCECRHNTDGPDCDRCLPLYNDLKWKRSTSTEVNECKACNCNGLADKCFFDANLFNRTGHGGHCLDCRENRDGPNCERCKENFYMRDDGYCVNCACDPVGSRSLQCNSHGKCQCKPGVTGDKCDRCDNNYYQFGPHGCQQCGCDTGGSHQNTPACDTETGICFCKENVEGRRCNECKPGFFNLDKTNRFGCTPCFCYGHTSECMTAPGYSIVSVTSNFNKFKERWTAADLNQREVDIKYNQYSRSIGTTAQGNEHVYFQAPDRFLGDQRASYNRDLKFKLQLVGQVANTGVSDVILEGAGSRISLPIFAQGNGIPDQGVKEYTFRLHEHHDYQWQPSQSARGFLSILSNLTAIKIRATYSVQGEAILDDVELQTAHRGAAGHPATWIEQCTCPEGYLGQFCESCAPGYRHSPARGGPFMPCIPCDCHGHADICDSETGRCICQHNTHGDNCDQCAKGFYGNALGGTPNDCKRCPCPNDGACLQINEDTVICTECPKGYFGSRCEQCSDGFFGDPTGLLGEVQTCKSCDCNGNVDPNAVGNCNRTTGECLKCIHNTAGEHCDQCLSGHFGDPLALPHGRCDRCSCYEAGTEQDEQSITRCDQVTGQCQCKPNVIGRDCGECQPGYFNIRSGNGCENCLCDPVGSYNSTCDRYSGQCHCRPGVMGQRCDQCENYFYGFSSEGCKPCECDESGSKGFQCDQNGQCPCNDNVEGRRCDRCKENKYDRHRGCIDCPDCYNLVQDAADLHRAKLFNLSQTLDEIARTPVTNDDEFEAKLKAVQEKVAVLAQDARDNSGDGGQTYAEVIDDLHKHLDSVREHLVSADKFQADANAEIDRARQNYTILDQITENAKKELQQALDLLNDEGAQALARAKEKSVEFGQQSEQISDISREARALADKLESEAQFDLKNAKDAKDAVEKAHQLAKSAVDLQLKIGTELRSEVGLELSHVKQSLGTVVQTSKEALRKANEVYDTALTLLNDVNRQTQPEIDISQLKKDAVAANERADELLKQITELSNSNGELFADFETEQELTEALLKRAEQQQLEDIELLERAKAALDKATKAVEQGDNTLKEANNTYEKLAGFQSDVQRTSESAEKALQTVPNIEKEIQNAESLISQAEEALDGANKNANEAKKNAQEAQLKYAEQASKDAELIRRKANETKVAARNLREEADQLNHRVKLTEMDIFKLEESSTKDDNLVDDAKRKVGQAKADTQEAQKQIEKANADLTAIKDELENLKDINTGDLDKLENRLATVEGEINRVNLTGRIEKYREQRTIQKNLIDKYDAELRELKDEVQNIGLISKALPDSCFSRNRLEP</sequence>
<feature type="domain" description="Laminin IV type A" evidence="17">
    <location>
        <begin position="540"/>
        <end position="709"/>
    </location>
</feature>
<keyword evidence="3" id="KW-0964">Secreted</keyword>
<dbReference type="Pfam" id="PF00055">
    <property type="entry name" value="Laminin_N"/>
    <property type="match status" value="1"/>
</dbReference>
<keyword evidence="11" id="KW-0325">Glycoprotein</keyword>
<feature type="domain" description="Laminin EGF-like" evidence="16">
    <location>
        <begin position="956"/>
        <end position="1003"/>
    </location>
</feature>
<dbReference type="InterPro" id="IPR000034">
    <property type="entry name" value="Laminin_IV"/>
</dbReference>
<dbReference type="PROSITE" id="PS50027">
    <property type="entry name" value="EGF_LAM_2"/>
    <property type="match status" value="8"/>
</dbReference>
<feature type="disulfide bond" evidence="13">
    <location>
        <begin position="762"/>
        <end position="771"/>
    </location>
</feature>
<dbReference type="FunFam" id="2.10.25.10:FF:000067">
    <property type="entry name" value="Laminin subunit gamma 1"/>
    <property type="match status" value="2"/>
</dbReference>
<feature type="disulfide bond" evidence="13">
    <location>
        <begin position="324"/>
        <end position="333"/>
    </location>
</feature>
<evidence type="ECO:0000256" key="1">
    <source>
        <dbReference type="ARBA" id="ARBA00002418"/>
    </source>
</evidence>
<dbReference type="GO" id="GO:0007155">
    <property type="term" value="P:cell adhesion"/>
    <property type="evidence" value="ECO:0007669"/>
    <property type="project" value="UniProtKB-KW"/>
</dbReference>
<dbReference type="GO" id="GO:0009888">
    <property type="term" value="P:tissue development"/>
    <property type="evidence" value="ECO:0007669"/>
    <property type="project" value="TreeGrafter"/>
</dbReference>
<dbReference type="FunFam" id="2.10.25.10:FF:000615">
    <property type="entry name" value="Laminin subunit gamma-3"/>
    <property type="match status" value="1"/>
</dbReference>
<feature type="chain" id="PRO_5027565352" evidence="15">
    <location>
        <begin position="33"/>
        <end position="1639"/>
    </location>
</feature>
<feature type="disulfide bond" evidence="13">
    <location>
        <begin position="928"/>
        <end position="937"/>
    </location>
</feature>
<evidence type="ECO:0000259" key="17">
    <source>
        <dbReference type="PROSITE" id="PS51115"/>
    </source>
</evidence>
<keyword evidence="10 13" id="KW-1015">Disulfide bond</keyword>
<evidence type="ECO:0000259" key="16">
    <source>
        <dbReference type="PROSITE" id="PS50027"/>
    </source>
</evidence>
<evidence type="ECO:0000256" key="2">
    <source>
        <dbReference type="ARBA" id="ARBA00004302"/>
    </source>
</evidence>
<feature type="domain" description="Laminin N-terminal" evidence="18">
    <location>
        <begin position="63"/>
        <end position="298"/>
    </location>
</feature>
<dbReference type="SUPFAM" id="SSF57196">
    <property type="entry name" value="EGF/Laminin"/>
    <property type="match status" value="9"/>
</dbReference>
<dbReference type="FunFam" id="2.60.120.260:FF:000018">
    <property type="entry name" value="Laminin subunit gamma 1"/>
    <property type="match status" value="1"/>
</dbReference>
<comment type="subcellular location">
    <subcellularLocation>
        <location evidence="2">Secreted</location>
        <location evidence="2">Extracellular space</location>
        <location evidence="2">Extracellular matrix</location>
        <location evidence="2">Basement membrane</location>
    </subcellularLocation>
</comment>
<feature type="coiled-coil region" evidence="14">
    <location>
        <begin position="1309"/>
        <end position="1623"/>
    </location>
</feature>
<dbReference type="SMART" id="SM00180">
    <property type="entry name" value="EGF_Lam"/>
    <property type="match status" value="11"/>
</dbReference>
<dbReference type="PROSITE" id="PS01248">
    <property type="entry name" value="EGF_LAM_1"/>
    <property type="match status" value="3"/>
</dbReference>
<reference evidence="20" key="1">
    <citation type="submission" date="2025-08" db="UniProtKB">
        <authorList>
            <consortium name="RefSeq"/>
        </authorList>
    </citation>
    <scope>IDENTIFICATION</scope>
    <source>
        <strain evidence="20">Mau12</strain>
        <tissue evidence="20">Whole Body</tissue>
    </source>
</reference>
<evidence type="ECO:0000256" key="14">
    <source>
        <dbReference type="SAM" id="Coils"/>
    </source>
</evidence>
<feature type="domain" description="Laminin EGF-like" evidence="16">
    <location>
        <begin position="902"/>
        <end position="955"/>
    </location>
</feature>
<feature type="disulfide bond" evidence="13">
    <location>
        <begin position="1024"/>
        <end position="1033"/>
    </location>
</feature>
<keyword evidence="9 14" id="KW-0175">Coiled coil</keyword>
<evidence type="ECO:0000256" key="5">
    <source>
        <dbReference type="ARBA" id="ARBA00022729"/>
    </source>
</evidence>
<feature type="disulfide bond" evidence="13">
    <location>
        <begin position="1004"/>
        <end position="1016"/>
    </location>
</feature>
<evidence type="ECO:0000256" key="15">
    <source>
        <dbReference type="SAM" id="SignalP"/>
    </source>
</evidence>
<feature type="disulfide bond" evidence="13">
    <location>
        <begin position="414"/>
        <end position="426"/>
    </location>
</feature>
<dbReference type="PRINTS" id="PR00011">
    <property type="entry name" value="EGFLAMININ"/>
</dbReference>
<feature type="disulfide bond" evidence="13">
    <location>
        <begin position="434"/>
        <end position="443"/>
    </location>
</feature>
<dbReference type="FunFam" id="2.10.25.10:FF:000166">
    <property type="entry name" value="laminin subunit gamma-1"/>
    <property type="match status" value="1"/>
</dbReference>
<feature type="disulfide bond" evidence="13">
    <location>
        <begin position="958"/>
        <end position="975"/>
    </location>
</feature>
<dbReference type="PANTHER" id="PTHR10574:SF435">
    <property type="entry name" value="LAMININ SUBUNIT GAMMA-1"/>
    <property type="match status" value="1"/>
</dbReference>
<dbReference type="GO" id="GO:0009887">
    <property type="term" value="P:animal organ morphogenesis"/>
    <property type="evidence" value="ECO:0007669"/>
    <property type="project" value="TreeGrafter"/>
</dbReference>
<evidence type="ECO:0000256" key="4">
    <source>
        <dbReference type="ARBA" id="ARBA00022530"/>
    </source>
</evidence>
<dbReference type="PROSITE" id="PS51115">
    <property type="entry name" value="LAMININ_IVA"/>
    <property type="match status" value="1"/>
</dbReference>
<evidence type="ECO:0000256" key="10">
    <source>
        <dbReference type="ARBA" id="ARBA00023157"/>
    </source>
</evidence>
<accession>A0A6P8JV89</accession>
<dbReference type="GO" id="GO:0005604">
    <property type="term" value="C:basement membrane"/>
    <property type="evidence" value="ECO:0007669"/>
    <property type="project" value="UniProtKB-SubCell"/>
</dbReference>
<gene>
    <name evidence="20" type="primary">LOC117141020</name>
</gene>
<feature type="signal peptide" evidence="15">
    <location>
        <begin position="1"/>
        <end position="32"/>
    </location>
</feature>
<keyword evidence="8" id="KW-0130">Cell adhesion</keyword>
<feature type="domain" description="Laminin EGF-like" evidence="16">
    <location>
        <begin position="847"/>
        <end position="901"/>
    </location>
</feature>
<dbReference type="InterPro" id="IPR000742">
    <property type="entry name" value="EGF"/>
</dbReference>
<feature type="coiled-coil region" evidence="14">
    <location>
        <begin position="1214"/>
        <end position="1245"/>
    </location>
</feature>
<dbReference type="RefSeq" id="XP_033160185.1">
    <property type="nucleotide sequence ID" value="XM_033304294.1"/>
</dbReference>
<feature type="domain" description="Laminin EGF-like" evidence="16">
    <location>
        <begin position="744"/>
        <end position="792"/>
    </location>
</feature>
<dbReference type="InterPro" id="IPR008211">
    <property type="entry name" value="Laminin_N"/>
</dbReference>
<dbReference type="Proteomes" id="UP000515162">
    <property type="component" value="Chromosome 3L"/>
</dbReference>
<dbReference type="SMART" id="SM00181">
    <property type="entry name" value="EGF"/>
    <property type="match status" value="6"/>
</dbReference>
<evidence type="ECO:0000256" key="9">
    <source>
        <dbReference type="ARBA" id="ARBA00023054"/>
    </source>
</evidence>